<accession>A0A6S6UHC2</accession>
<evidence type="ECO:0000259" key="2">
    <source>
        <dbReference type="Pfam" id="PF01345"/>
    </source>
</evidence>
<proteinExistence type="predicted"/>
<protein>
    <recommendedName>
        <fullName evidence="2">DUF11 domain-containing protein</fullName>
    </recommendedName>
</protein>
<name>A0A6S6UHC2_9GAMM</name>
<dbReference type="Pfam" id="PF01345">
    <property type="entry name" value="DUF11"/>
    <property type="match status" value="1"/>
</dbReference>
<evidence type="ECO:0000313" key="3">
    <source>
        <dbReference type="EMBL" id="CAA6827488.1"/>
    </source>
</evidence>
<dbReference type="EMBL" id="CACVAY010000140">
    <property type="protein sequence ID" value="CAA6827488.1"/>
    <property type="molecule type" value="Genomic_DNA"/>
</dbReference>
<organism evidence="3">
    <name type="scientific">uncultured Thiotrichaceae bacterium</name>
    <dbReference type="NCBI Taxonomy" id="298394"/>
    <lineage>
        <taxon>Bacteria</taxon>
        <taxon>Pseudomonadati</taxon>
        <taxon>Pseudomonadota</taxon>
        <taxon>Gammaproteobacteria</taxon>
        <taxon>Thiotrichales</taxon>
        <taxon>Thiotrichaceae</taxon>
        <taxon>environmental samples</taxon>
    </lineage>
</organism>
<feature type="domain" description="DUF11" evidence="2">
    <location>
        <begin position="320"/>
        <end position="434"/>
    </location>
</feature>
<sequence length="466" mass="50782">MKAYLLKALSFLVLCATPITHVNAATINIITNDQIDEGFNDPSPFTPVGGNSATTLGQARLNAFRYATSIIEKTLPYTAEVTIHANMDPLGGSANSAILASAGARSMVFNFNNAPKTNTLYPVALANYLFGQDINPNTSDIITLINSDIDSTSILQNSRWYYGLDGNPPNHHPDFVTVLTHELLHGLGFSNHVNLVTGEMPFSKEDVYSNHLAIDNDNIQTIYTDATNNQRAISHITPDTLLWNGEKTNLAALSKLSSGIKNLKVKMYTPSQLEHPSSVSHFATDLFPDETMEPFYTGPNHSLGLAAHALSDMGWGKLADLDINAIRTRETESSELQHNFRITVTNSDYDSASEVIISLPLNSGINVENYQSEHGECSITSNIYICKLGDIHTGGQKTLYLAIINKHLEDTNLAFSVSANNVDPMITNNTSTHTLQNTSAGGKFNHTLLCLLVIALIARRAYKSGI</sequence>
<keyword evidence="1" id="KW-0732">Signal</keyword>
<feature type="chain" id="PRO_5027739638" description="DUF11 domain-containing protein" evidence="1">
    <location>
        <begin position="25"/>
        <end position="466"/>
    </location>
</feature>
<gene>
    <name evidence="3" type="ORF">HELGO_WM8404</name>
</gene>
<dbReference type="AlphaFoldDB" id="A0A6S6UHC2"/>
<evidence type="ECO:0000256" key="1">
    <source>
        <dbReference type="SAM" id="SignalP"/>
    </source>
</evidence>
<reference evidence="3" key="1">
    <citation type="submission" date="2020-01" db="EMBL/GenBank/DDBJ databases">
        <authorList>
            <person name="Meier V. D."/>
            <person name="Meier V D."/>
        </authorList>
    </citation>
    <scope>NUCLEOTIDE SEQUENCE</scope>
    <source>
        <strain evidence="3">HLG_WM_MAG_07</strain>
    </source>
</reference>
<feature type="signal peptide" evidence="1">
    <location>
        <begin position="1"/>
        <end position="24"/>
    </location>
</feature>
<dbReference type="InterPro" id="IPR001434">
    <property type="entry name" value="OmcB-like_DUF11"/>
</dbReference>